<reference evidence="1" key="1">
    <citation type="submission" date="2014-11" db="EMBL/GenBank/DDBJ databases">
        <authorList>
            <person name="Amaro Gonzalez C."/>
        </authorList>
    </citation>
    <scope>NUCLEOTIDE SEQUENCE</scope>
</reference>
<accession>A0A0E9VCK4</accession>
<organism evidence="1">
    <name type="scientific">Anguilla anguilla</name>
    <name type="common">European freshwater eel</name>
    <name type="synonym">Muraena anguilla</name>
    <dbReference type="NCBI Taxonomy" id="7936"/>
    <lineage>
        <taxon>Eukaryota</taxon>
        <taxon>Metazoa</taxon>
        <taxon>Chordata</taxon>
        <taxon>Craniata</taxon>
        <taxon>Vertebrata</taxon>
        <taxon>Euteleostomi</taxon>
        <taxon>Actinopterygii</taxon>
        <taxon>Neopterygii</taxon>
        <taxon>Teleostei</taxon>
        <taxon>Anguilliformes</taxon>
        <taxon>Anguillidae</taxon>
        <taxon>Anguilla</taxon>
    </lineage>
</organism>
<name>A0A0E9VCK4_ANGAN</name>
<protein>
    <submittedName>
        <fullName evidence="1">Uncharacterized protein</fullName>
    </submittedName>
</protein>
<dbReference type="EMBL" id="GBXM01032743">
    <property type="protein sequence ID" value="JAH75834.1"/>
    <property type="molecule type" value="Transcribed_RNA"/>
</dbReference>
<proteinExistence type="predicted"/>
<sequence length="12" mass="1503">MKSDVEWTCKYL</sequence>
<reference evidence="1" key="2">
    <citation type="journal article" date="2015" name="Fish Shellfish Immunol.">
        <title>Early steps in the European eel (Anguilla anguilla)-Vibrio vulnificus interaction in the gills: Role of the RtxA13 toxin.</title>
        <authorList>
            <person name="Callol A."/>
            <person name="Pajuelo D."/>
            <person name="Ebbesson L."/>
            <person name="Teles M."/>
            <person name="MacKenzie S."/>
            <person name="Amaro C."/>
        </authorList>
    </citation>
    <scope>NUCLEOTIDE SEQUENCE</scope>
</reference>
<evidence type="ECO:0000313" key="1">
    <source>
        <dbReference type="EMBL" id="JAH75834.1"/>
    </source>
</evidence>